<dbReference type="EMBL" id="GBXM01059906">
    <property type="protein sequence ID" value="JAH48671.1"/>
    <property type="molecule type" value="Transcribed_RNA"/>
</dbReference>
<evidence type="ECO:0000313" key="1">
    <source>
        <dbReference type="EMBL" id="JAH48671.1"/>
    </source>
</evidence>
<dbReference type="AlphaFoldDB" id="A0A0E9T4R4"/>
<organism evidence="1">
    <name type="scientific">Anguilla anguilla</name>
    <name type="common">European freshwater eel</name>
    <name type="synonym">Muraena anguilla</name>
    <dbReference type="NCBI Taxonomy" id="7936"/>
    <lineage>
        <taxon>Eukaryota</taxon>
        <taxon>Metazoa</taxon>
        <taxon>Chordata</taxon>
        <taxon>Craniata</taxon>
        <taxon>Vertebrata</taxon>
        <taxon>Euteleostomi</taxon>
        <taxon>Actinopterygii</taxon>
        <taxon>Neopterygii</taxon>
        <taxon>Teleostei</taxon>
        <taxon>Anguilliformes</taxon>
        <taxon>Anguillidae</taxon>
        <taxon>Anguilla</taxon>
    </lineage>
</organism>
<proteinExistence type="predicted"/>
<protein>
    <submittedName>
        <fullName evidence="1">Uncharacterized protein</fullName>
    </submittedName>
</protein>
<reference evidence="1" key="1">
    <citation type="submission" date="2014-11" db="EMBL/GenBank/DDBJ databases">
        <authorList>
            <person name="Amaro Gonzalez C."/>
        </authorList>
    </citation>
    <scope>NUCLEOTIDE SEQUENCE</scope>
</reference>
<reference evidence="1" key="2">
    <citation type="journal article" date="2015" name="Fish Shellfish Immunol.">
        <title>Early steps in the European eel (Anguilla anguilla)-Vibrio vulnificus interaction in the gills: Role of the RtxA13 toxin.</title>
        <authorList>
            <person name="Callol A."/>
            <person name="Pajuelo D."/>
            <person name="Ebbesson L."/>
            <person name="Teles M."/>
            <person name="MacKenzie S."/>
            <person name="Amaro C."/>
        </authorList>
    </citation>
    <scope>NUCLEOTIDE SEQUENCE</scope>
</reference>
<sequence>MALCQQCSSQCGSVVLVCNKTATWPYCCFTVILPVSCQRHRRLYYVFKSPPLLSLNGILQPK</sequence>
<name>A0A0E9T4R4_ANGAN</name>
<accession>A0A0E9T4R4</accession>